<sequence>MRTKDLSSQPKRCTCDGVPPPQPCGPYCDYPYTDCCGTTAACCRDGKSERWVGNESHPTR</sequence>
<dbReference type="EMBL" id="LAZR01010435">
    <property type="protein sequence ID" value="KKM66953.1"/>
    <property type="molecule type" value="Genomic_DNA"/>
</dbReference>
<dbReference type="AlphaFoldDB" id="A0A0F9JBN1"/>
<name>A0A0F9JBN1_9ZZZZ</name>
<evidence type="ECO:0000313" key="1">
    <source>
        <dbReference type="EMBL" id="KKM66953.1"/>
    </source>
</evidence>
<comment type="caution">
    <text evidence="1">The sequence shown here is derived from an EMBL/GenBank/DDBJ whole genome shotgun (WGS) entry which is preliminary data.</text>
</comment>
<accession>A0A0F9JBN1</accession>
<protein>
    <submittedName>
        <fullName evidence="1">Uncharacterized protein</fullName>
    </submittedName>
</protein>
<proteinExistence type="predicted"/>
<reference evidence="1" key="1">
    <citation type="journal article" date="2015" name="Nature">
        <title>Complex archaea that bridge the gap between prokaryotes and eukaryotes.</title>
        <authorList>
            <person name="Spang A."/>
            <person name="Saw J.H."/>
            <person name="Jorgensen S.L."/>
            <person name="Zaremba-Niedzwiedzka K."/>
            <person name="Martijn J."/>
            <person name="Lind A.E."/>
            <person name="van Eijk R."/>
            <person name="Schleper C."/>
            <person name="Guy L."/>
            <person name="Ettema T.J."/>
        </authorList>
    </citation>
    <scope>NUCLEOTIDE SEQUENCE</scope>
</reference>
<organism evidence="1">
    <name type="scientific">marine sediment metagenome</name>
    <dbReference type="NCBI Taxonomy" id="412755"/>
    <lineage>
        <taxon>unclassified sequences</taxon>
        <taxon>metagenomes</taxon>
        <taxon>ecological metagenomes</taxon>
    </lineage>
</organism>
<gene>
    <name evidence="1" type="ORF">LCGC14_1475980</name>
</gene>